<evidence type="ECO:0000313" key="4">
    <source>
        <dbReference type="EMBL" id="KAF8477651.1"/>
    </source>
</evidence>
<dbReference type="AlphaFoldDB" id="A0A9P5MSK4"/>
<comment type="similarity">
    <text evidence="1">Belongs to the glycosyltransferase 90 family.</text>
</comment>
<evidence type="ECO:0000313" key="5">
    <source>
        <dbReference type="Proteomes" id="UP000759537"/>
    </source>
</evidence>
<keyword evidence="2" id="KW-0808">Transferase</keyword>
<dbReference type="PANTHER" id="PTHR12203:SF35">
    <property type="entry name" value="PROTEIN O-GLUCOSYLTRANSFERASE 1"/>
    <property type="match status" value="1"/>
</dbReference>
<evidence type="ECO:0000256" key="2">
    <source>
        <dbReference type="ARBA" id="ARBA00022679"/>
    </source>
</evidence>
<name>A0A9P5MSK4_9AGAM</name>
<dbReference type="GO" id="GO:0016740">
    <property type="term" value="F:transferase activity"/>
    <property type="evidence" value="ECO:0007669"/>
    <property type="project" value="UniProtKB-KW"/>
</dbReference>
<feature type="domain" description="Glycosyl transferase CAP10" evidence="3">
    <location>
        <begin position="295"/>
        <end position="598"/>
    </location>
</feature>
<keyword evidence="5" id="KW-1185">Reference proteome</keyword>
<dbReference type="EMBL" id="WHVB01000013">
    <property type="protein sequence ID" value="KAF8477651.1"/>
    <property type="molecule type" value="Genomic_DNA"/>
</dbReference>
<accession>A0A9P5MSK4</accession>
<gene>
    <name evidence="4" type="ORF">DFH94DRAFT_754628</name>
</gene>
<dbReference type="InterPro" id="IPR051091">
    <property type="entry name" value="O-Glucosyltr/Glycosyltrsf_90"/>
</dbReference>
<dbReference type="SMART" id="SM00672">
    <property type="entry name" value="CAP10"/>
    <property type="match status" value="1"/>
</dbReference>
<evidence type="ECO:0000259" key="3">
    <source>
        <dbReference type="SMART" id="SM00672"/>
    </source>
</evidence>
<dbReference type="Pfam" id="PF05686">
    <property type="entry name" value="Glyco_transf_90"/>
    <property type="match status" value="1"/>
</dbReference>
<evidence type="ECO:0000256" key="1">
    <source>
        <dbReference type="ARBA" id="ARBA00010118"/>
    </source>
</evidence>
<dbReference type="OrthoDB" id="202415at2759"/>
<reference evidence="4" key="2">
    <citation type="journal article" date="2020" name="Nat. Commun.">
        <title>Large-scale genome sequencing of mycorrhizal fungi provides insights into the early evolution of symbiotic traits.</title>
        <authorList>
            <person name="Miyauchi S."/>
            <person name="Kiss E."/>
            <person name="Kuo A."/>
            <person name="Drula E."/>
            <person name="Kohler A."/>
            <person name="Sanchez-Garcia M."/>
            <person name="Morin E."/>
            <person name="Andreopoulos B."/>
            <person name="Barry K.W."/>
            <person name="Bonito G."/>
            <person name="Buee M."/>
            <person name="Carver A."/>
            <person name="Chen C."/>
            <person name="Cichocki N."/>
            <person name="Clum A."/>
            <person name="Culley D."/>
            <person name="Crous P.W."/>
            <person name="Fauchery L."/>
            <person name="Girlanda M."/>
            <person name="Hayes R.D."/>
            <person name="Keri Z."/>
            <person name="LaButti K."/>
            <person name="Lipzen A."/>
            <person name="Lombard V."/>
            <person name="Magnuson J."/>
            <person name="Maillard F."/>
            <person name="Murat C."/>
            <person name="Nolan M."/>
            <person name="Ohm R.A."/>
            <person name="Pangilinan J."/>
            <person name="Pereira M.F."/>
            <person name="Perotto S."/>
            <person name="Peter M."/>
            <person name="Pfister S."/>
            <person name="Riley R."/>
            <person name="Sitrit Y."/>
            <person name="Stielow J.B."/>
            <person name="Szollosi G."/>
            <person name="Zifcakova L."/>
            <person name="Stursova M."/>
            <person name="Spatafora J.W."/>
            <person name="Tedersoo L."/>
            <person name="Vaario L.M."/>
            <person name="Yamada A."/>
            <person name="Yan M."/>
            <person name="Wang P."/>
            <person name="Xu J."/>
            <person name="Bruns T."/>
            <person name="Baldrian P."/>
            <person name="Vilgalys R."/>
            <person name="Dunand C."/>
            <person name="Henrissat B."/>
            <person name="Grigoriev I.V."/>
            <person name="Hibbett D."/>
            <person name="Nagy L.G."/>
            <person name="Martin F.M."/>
        </authorList>
    </citation>
    <scope>NUCLEOTIDE SEQUENCE</scope>
    <source>
        <strain evidence="4">Prilba</strain>
    </source>
</reference>
<reference evidence="4" key="1">
    <citation type="submission" date="2019-10" db="EMBL/GenBank/DDBJ databases">
        <authorList>
            <consortium name="DOE Joint Genome Institute"/>
            <person name="Kuo A."/>
            <person name="Miyauchi S."/>
            <person name="Kiss E."/>
            <person name="Drula E."/>
            <person name="Kohler A."/>
            <person name="Sanchez-Garcia M."/>
            <person name="Andreopoulos B."/>
            <person name="Barry K.W."/>
            <person name="Bonito G."/>
            <person name="Buee M."/>
            <person name="Carver A."/>
            <person name="Chen C."/>
            <person name="Cichocki N."/>
            <person name="Clum A."/>
            <person name="Culley D."/>
            <person name="Crous P.W."/>
            <person name="Fauchery L."/>
            <person name="Girlanda M."/>
            <person name="Hayes R."/>
            <person name="Keri Z."/>
            <person name="LaButti K."/>
            <person name="Lipzen A."/>
            <person name="Lombard V."/>
            <person name="Magnuson J."/>
            <person name="Maillard F."/>
            <person name="Morin E."/>
            <person name="Murat C."/>
            <person name="Nolan M."/>
            <person name="Ohm R."/>
            <person name="Pangilinan J."/>
            <person name="Pereira M."/>
            <person name="Perotto S."/>
            <person name="Peter M."/>
            <person name="Riley R."/>
            <person name="Sitrit Y."/>
            <person name="Stielow B."/>
            <person name="Szollosi G."/>
            <person name="Zifcakova L."/>
            <person name="Stursova M."/>
            <person name="Spatafora J.W."/>
            <person name="Tedersoo L."/>
            <person name="Vaario L.-M."/>
            <person name="Yamada A."/>
            <person name="Yan M."/>
            <person name="Wang P."/>
            <person name="Xu J."/>
            <person name="Bruns T."/>
            <person name="Baldrian P."/>
            <person name="Vilgalys R."/>
            <person name="Henrissat B."/>
            <person name="Grigoriev I.V."/>
            <person name="Hibbett D."/>
            <person name="Nagy L.G."/>
            <person name="Martin F.M."/>
        </authorList>
    </citation>
    <scope>NUCLEOTIDE SEQUENCE</scope>
    <source>
        <strain evidence="4">Prilba</strain>
    </source>
</reference>
<dbReference type="Proteomes" id="UP000759537">
    <property type="component" value="Unassembled WGS sequence"/>
</dbReference>
<dbReference type="PANTHER" id="PTHR12203">
    <property type="entry name" value="KDEL LYS-ASP-GLU-LEU CONTAINING - RELATED"/>
    <property type="match status" value="1"/>
</dbReference>
<comment type="caution">
    <text evidence="4">The sequence shown here is derived from an EMBL/GenBank/DDBJ whole genome shotgun (WGS) entry which is preliminary data.</text>
</comment>
<organism evidence="4 5">
    <name type="scientific">Russula ochroleuca</name>
    <dbReference type="NCBI Taxonomy" id="152965"/>
    <lineage>
        <taxon>Eukaryota</taxon>
        <taxon>Fungi</taxon>
        <taxon>Dikarya</taxon>
        <taxon>Basidiomycota</taxon>
        <taxon>Agaricomycotina</taxon>
        <taxon>Agaricomycetes</taxon>
        <taxon>Russulales</taxon>
        <taxon>Russulaceae</taxon>
        <taxon>Russula</taxon>
    </lineage>
</organism>
<protein>
    <submittedName>
        <fullName evidence="4">Capsular associated protein</fullName>
    </submittedName>
</protein>
<proteinExistence type="inferred from homology"/>
<sequence>MSQQDPAETSWNLRRPRSFLFLTALVFLFVQAGLFAGHLSANHVPTDPSTTVQLPHAGPTRLTGSVAEHPIPHLMDDAERRFRALLSRQSRSLRAAVAEYKRRYGRNPPKGFDAWWRFVQANKVKMVDEYDGLASDLEPFWEMTGAEFRLRAFQAAQDIPSVDLVRIRGGEAEAVNVKSRMDKDDVSARARNFLRMIDKFRKMLPDLDFAINARSEGRVLVPWEDRNHSNTTLQELFGSTGSHLSVPDWRGEGSVWESYRRICPPDSVARRIMASKRVISLNGTTNYFRPSDSFPGPDFAFARETARKYSFCDSPAAHLLQGHFFSDWRTVPILYPILSPAKGLGFGDIKIPSHYHYGTTRRYTYAWDDVNLEVKRLDSMETPWEKKDDRIFFRGATTGGGSSPPGFSPYYQRHRFVKMASSTSDANRTIVFADPPASTNFVYASVPIASLNQEIMDVAFVSSVDYYHYPGGLGQQVLDHRFDDAAVLSDYWAHKYLLDLDGMSYSGKFFAFLGSDSVVIKSSVYQEFFSDWIQPWLHYIPLSTSYSEIYNIHAFFSGGTPDALAVANSTVQHLSRRQRIPLEGDMRLRRIARAGKHWKNTIGRQVDMEAYVFRLCLEYARLAADNRDTMDFKY</sequence>
<dbReference type="InterPro" id="IPR006598">
    <property type="entry name" value="CAP10"/>
</dbReference>